<reference evidence="1" key="1">
    <citation type="submission" date="2022-11" db="EMBL/GenBank/DDBJ databases">
        <authorList>
            <person name="Petersen C."/>
        </authorList>
    </citation>
    <scope>NUCLEOTIDE SEQUENCE</scope>
    <source>
        <strain evidence="1">IBT 34128</strain>
    </source>
</reference>
<reference evidence="1" key="2">
    <citation type="journal article" date="2023" name="IMA Fungus">
        <title>Comparative genomic study of the Penicillium genus elucidates a diverse pangenome and 15 lateral gene transfer events.</title>
        <authorList>
            <person name="Petersen C."/>
            <person name="Sorensen T."/>
            <person name="Nielsen M.R."/>
            <person name="Sondergaard T.E."/>
            <person name="Sorensen J.L."/>
            <person name="Fitzpatrick D.A."/>
            <person name="Frisvad J.C."/>
            <person name="Nielsen K.L."/>
        </authorList>
    </citation>
    <scope>NUCLEOTIDE SEQUENCE</scope>
    <source>
        <strain evidence="1">IBT 34128</strain>
    </source>
</reference>
<proteinExistence type="predicted"/>
<evidence type="ECO:0000313" key="1">
    <source>
        <dbReference type="EMBL" id="KAJ5115183.1"/>
    </source>
</evidence>
<keyword evidence="2" id="KW-1185">Reference proteome</keyword>
<evidence type="ECO:0000313" key="2">
    <source>
        <dbReference type="Proteomes" id="UP001141434"/>
    </source>
</evidence>
<dbReference type="Proteomes" id="UP001141434">
    <property type="component" value="Unassembled WGS sequence"/>
</dbReference>
<dbReference type="EMBL" id="JAPMSZ010000001">
    <property type="protein sequence ID" value="KAJ5115183.1"/>
    <property type="molecule type" value="Genomic_DNA"/>
</dbReference>
<dbReference type="RefSeq" id="XP_056516375.1">
    <property type="nucleotide sequence ID" value="XM_056651525.1"/>
</dbReference>
<protein>
    <recommendedName>
        <fullName evidence="3">Transcription factor domain-containing protein</fullName>
    </recommendedName>
</protein>
<dbReference type="OrthoDB" id="4216928at2759"/>
<dbReference type="GeneID" id="81390693"/>
<evidence type="ECO:0008006" key="3">
    <source>
        <dbReference type="Google" id="ProtNLM"/>
    </source>
</evidence>
<name>A0A9W9KRI6_9EURO</name>
<gene>
    <name evidence="1" type="ORF">NUU61_000942</name>
</gene>
<accession>A0A9W9KRI6</accession>
<sequence length="224" mass="25315">MSAACIIPHVDPLADAPLRLEIAKEYDPLVLQFLVNGMREQPIAFAQSQKTVFIHPDLYTSGLPDSIQELHGLCRLHAKATQKRNTSSLRPLLCQKFADLYRQLSHAATFEELLGCSQALILIKAMIILGEDDDQTPYSEAVSYILAGIAGRLWHQAPIQLPQNLSPRHAWILAESVRRTIIMAFLLRSVYSLKTRKYSVRTPFVDALPFDVRTYLWDEGTEQT</sequence>
<comment type="caution">
    <text evidence="1">The sequence shown here is derived from an EMBL/GenBank/DDBJ whole genome shotgun (WGS) entry which is preliminary data.</text>
</comment>
<dbReference type="AlphaFoldDB" id="A0A9W9KRI6"/>
<organism evidence="1 2">
    <name type="scientific">Penicillium alfredii</name>
    <dbReference type="NCBI Taxonomy" id="1506179"/>
    <lineage>
        <taxon>Eukaryota</taxon>
        <taxon>Fungi</taxon>
        <taxon>Dikarya</taxon>
        <taxon>Ascomycota</taxon>
        <taxon>Pezizomycotina</taxon>
        <taxon>Eurotiomycetes</taxon>
        <taxon>Eurotiomycetidae</taxon>
        <taxon>Eurotiales</taxon>
        <taxon>Aspergillaceae</taxon>
        <taxon>Penicillium</taxon>
    </lineage>
</organism>